<dbReference type="PANTHER" id="PTHR10443">
    <property type="entry name" value="MICROSOMAL DIPEPTIDASE"/>
    <property type="match status" value="1"/>
</dbReference>
<dbReference type="PROSITE" id="PS51365">
    <property type="entry name" value="RENAL_DIPEPTIDASE_2"/>
    <property type="match status" value="1"/>
</dbReference>
<keyword evidence="1" id="KW-0479">Metal-binding</keyword>
<dbReference type="CDD" id="cd01301">
    <property type="entry name" value="rDP_like"/>
    <property type="match status" value="1"/>
</dbReference>
<keyword evidence="1" id="KW-0862">Zinc</keyword>
<gene>
    <name evidence="2" type="primary">Dpep2</name>
    <name evidence="2" type="ORF">CHATOR_R12254</name>
</gene>
<evidence type="ECO:0000256" key="1">
    <source>
        <dbReference type="RuleBase" id="RU341113"/>
    </source>
</evidence>
<feature type="non-terminal residue" evidence="2">
    <location>
        <position position="340"/>
    </location>
</feature>
<accession>A0A7L0K2Q0</accession>
<proteinExistence type="inferred from homology"/>
<keyword evidence="1" id="KW-1015">Disulfide bond</keyword>
<comment type="caution">
    <text evidence="2">The sequence shown here is derived from an EMBL/GenBank/DDBJ whole genome shotgun (WGS) entry which is preliminary data.</text>
</comment>
<protein>
    <recommendedName>
        <fullName evidence="1">Dipeptidase</fullName>
        <ecNumber evidence="1">3.4.13.19</ecNumber>
    </recommendedName>
</protein>
<organism evidence="2 3">
    <name type="scientific">Chauna torquata</name>
    <name type="common">Southern screamer</name>
    <dbReference type="NCBI Taxonomy" id="30388"/>
    <lineage>
        <taxon>Eukaryota</taxon>
        <taxon>Metazoa</taxon>
        <taxon>Chordata</taxon>
        <taxon>Craniata</taxon>
        <taxon>Vertebrata</taxon>
        <taxon>Euteleostomi</taxon>
        <taxon>Archelosauria</taxon>
        <taxon>Archosauria</taxon>
        <taxon>Dinosauria</taxon>
        <taxon>Saurischia</taxon>
        <taxon>Theropoda</taxon>
        <taxon>Coelurosauria</taxon>
        <taxon>Aves</taxon>
        <taxon>Neognathae</taxon>
        <taxon>Galloanserae</taxon>
        <taxon>Anseriformes</taxon>
        <taxon>Anhimidae</taxon>
        <taxon>Chauna</taxon>
    </lineage>
</organism>
<keyword evidence="3" id="KW-1185">Reference proteome</keyword>
<dbReference type="GO" id="GO:0046872">
    <property type="term" value="F:metal ion binding"/>
    <property type="evidence" value="ECO:0007669"/>
    <property type="project" value="UniProtKB-UniRule"/>
</dbReference>
<keyword evidence="1" id="KW-0645">Protease</keyword>
<sequence>MRERAIELMQDARLIDGHNDFVLRLRIFYQNRLSKVNLREVNKTHTNLMKLQAGYVGAQFWSVYVLCSAQNKDAVRLTLEQIDVVKRMCNSYEELELVTTSQGDTLSCNRMFLIGFSGGMKIACLIGIEGGHSIDSSLAALRMYYDLGVRYMTLTHSCNTPWSESSSKGIHNFYPSVTGLTAFGKEVVKEMNRLGMLIDLSHTSYSTAKAALHISKAPVIFSHSAAFSVCNHLRNVPDDILQQLKRNKGIIMVTFNADVLACGRKVVNVSTLAGLKLIYCDFLICVECSCVTLANSFPEGLEDVSKYPSLIEELLRRGWNETELKGVLRENFLRVFREVE</sequence>
<keyword evidence="1" id="KW-0482">Metalloprotease</keyword>
<evidence type="ECO:0000313" key="2">
    <source>
        <dbReference type="EMBL" id="NXK49843.1"/>
    </source>
</evidence>
<dbReference type="SUPFAM" id="SSF51556">
    <property type="entry name" value="Metallo-dependent hydrolases"/>
    <property type="match status" value="1"/>
</dbReference>
<comment type="subcellular location">
    <subcellularLocation>
        <location evidence="1">Membrane</location>
        <topology evidence="1">Lipid-anchor</topology>
        <topology evidence="1">GPI-anchor</topology>
    </subcellularLocation>
</comment>
<dbReference type="InterPro" id="IPR000180">
    <property type="entry name" value="Dipep_AS"/>
</dbReference>
<feature type="non-terminal residue" evidence="2">
    <location>
        <position position="1"/>
    </location>
</feature>
<dbReference type="Pfam" id="PF01244">
    <property type="entry name" value="Peptidase_M19"/>
    <property type="match status" value="1"/>
</dbReference>
<dbReference type="InterPro" id="IPR008257">
    <property type="entry name" value="Pept_M19"/>
</dbReference>
<reference evidence="2 3" key="1">
    <citation type="submission" date="2019-09" db="EMBL/GenBank/DDBJ databases">
        <title>Bird 10,000 Genomes (B10K) Project - Family phase.</title>
        <authorList>
            <person name="Zhang G."/>
        </authorList>
    </citation>
    <scope>NUCLEOTIDE SEQUENCE [LARGE SCALE GENOMIC DNA]</scope>
    <source>
        <strain evidence="2">B10K-DU-011-36</strain>
        <tissue evidence="2">Muscle</tissue>
    </source>
</reference>
<keyword evidence="1" id="KW-0336">GPI-anchor</keyword>
<dbReference type="EMBL" id="VXAL01009308">
    <property type="protein sequence ID" value="NXK49843.1"/>
    <property type="molecule type" value="Genomic_DNA"/>
</dbReference>
<keyword evidence="1" id="KW-0224">Dipeptidase</keyword>
<comment type="cofactor">
    <cofactor evidence="1">
        <name>Zn(2+)</name>
        <dbReference type="ChEBI" id="CHEBI:29105"/>
    </cofactor>
</comment>
<dbReference type="PANTHER" id="PTHR10443:SF9">
    <property type="entry name" value="DIPEPTIDASE 2"/>
    <property type="match status" value="1"/>
</dbReference>
<keyword evidence="1" id="KW-0449">Lipoprotein</keyword>
<keyword evidence="1" id="KW-0325">Glycoprotein</keyword>
<dbReference type="GO" id="GO:0098552">
    <property type="term" value="C:side of membrane"/>
    <property type="evidence" value="ECO:0007669"/>
    <property type="project" value="UniProtKB-KW"/>
</dbReference>
<comment type="subunit">
    <text evidence="1">Homodimer; disulfide-linked.</text>
</comment>
<name>A0A7L0K2Q0_CHATO</name>
<evidence type="ECO:0000313" key="3">
    <source>
        <dbReference type="Proteomes" id="UP000537522"/>
    </source>
</evidence>
<keyword evidence="1" id="KW-0378">Hydrolase</keyword>
<dbReference type="GO" id="GO:0070573">
    <property type="term" value="F:metallodipeptidase activity"/>
    <property type="evidence" value="ECO:0007669"/>
    <property type="project" value="InterPro"/>
</dbReference>
<dbReference type="PROSITE" id="PS00869">
    <property type="entry name" value="RENAL_DIPEPTIDASE_1"/>
    <property type="match status" value="1"/>
</dbReference>
<dbReference type="AlphaFoldDB" id="A0A7L0K2Q0"/>
<dbReference type="EC" id="3.4.13.19" evidence="1"/>
<dbReference type="Gene3D" id="3.20.20.140">
    <property type="entry name" value="Metal-dependent hydrolases"/>
    <property type="match status" value="1"/>
</dbReference>
<comment type="similarity">
    <text evidence="1">Belongs to the metallo-dependent hydrolases superfamily. Peptidase M19 family.</text>
</comment>
<comment type="catalytic activity">
    <reaction evidence="1">
        <text>an L-aminoacyl-L-amino acid + H2O = 2 an L-alpha-amino acid</text>
        <dbReference type="Rhea" id="RHEA:48940"/>
        <dbReference type="ChEBI" id="CHEBI:15377"/>
        <dbReference type="ChEBI" id="CHEBI:59869"/>
        <dbReference type="ChEBI" id="CHEBI:77460"/>
        <dbReference type="EC" id="3.4.13.19"/>
    </reaction>
</comment>
<dbReference type="GO" id="GO:0006508">
    <property type="term" value="P:proteolysis"/>
    <property type="evidence" value="ECO:0007669"/>
    <property type="project" value="UniProtKB-KW"/>
</dbReference>
<dbReference type="InterPro" id="IPR032466">
    <property type="entry name" value="Metal_Hydrolase"/>
</dbReference>
<keyword evidence="1" id="KW-0472">Membrane</keyword>
<dbReference type="Proteomes" id="UP000537522">
    <property type="component" value="Unassembled WGS sequence"/>
</dbReference>